<dbReference type="Proteomes" id="UP001241110">
    <property type="component" value="Unassembled WGS sequence"/>
</dbReference>
<dbReference type="EMBL" id="JASJOS010000008">
    <property type="protein sequence ID" value="MDJ1482700.1"/>
    <property type="molecule type" value="Genomic_DNA"/>
</dbReference>
<comment type="caution">
    <text evidence="1">The sequence shown here is derived from an EMBL/GenBank/DDBJ whole genome shotgun (WGS) entry which is preliminary data.</text>
</comment>
<proteinExistence type="predicted"/>
<organism evidence="1 2">
    <name type="scientific">Xanthocytophaga flava</name>
    <dbReference type="NCBI Taxonomy" id="3048013"/>
    <lineage>
        <taxon>Bacteria</taxon>
        <taxon>Pseudomonadati</taxon>
        <taxon>Bacteroidota</taxon>
        <taxon>Cytophagia</taxon>
        <taxon>Cytophagales</taxon>
        <taxon>Rhodocytophagaceae</taxon>
        <taxon>Xanthocytophaga</taxon>
    </lineage>
</organism>
<protein>
    <submittedName>
        <fullName evidence="1">Uncharacterized protein</fullName>
    </submittedName>
</protein>
<evidence type="ECO:0000313" key="2">
    <source>
        <dbReference type="Proteomes" id="UP001241110"/>
    </source>
</evidence>
<reference evidence="1" key="1">
    <citation type="submission" date="2023-05" db="EMBL/GenBank/DDBJ databases">
        <authorList>
            <person name="Zhang X."/>
        </authorList>
    </citation>
    <scope>NUCLEOTIDE SEQUENCE</scope>
    <source>
        <strain evidence="1">YF14B1</strain>
    </source>
</reference>
<dbReference type="RefSeq" id="WP_313982016.1">
    <property type="nucleotide sequence ID" value="NZ_JASJOS010000008.1"/>
</dbReference>
<evidence type="ECO:0000313" key="1">
    <source>
        <dbReference type="EMBL" id="MDJ1482700.1"/>
    </source>
</evidence>
<dbReference type="AlphaFoldDB" id="A0AAE3QP54"/>
<name>A0AAE3QP54_9BACT</name>
<gene>
    <name evidence="1" type="ORF">QNI16_19525</name>
</gene>
<sequence>MRKPYIVLVSYQGADLAHEIQLQFNHEATVVSELYNRLLPPPNIKYLQKIHIDLTNKKSEHTYISPPSPLDSFFNICCMVKYYDFDRYFSLDQKQQQREILDQIQLNIEEAAKQYGWDMTPFQEAYQKVIEVDFVNIFVGKKVSSKDRKHKAAIELNTDVTGARISILFFDKKETLIQRNLIKVAKPQSFFFSRLIGSFHWIDNQQFRLSDIQDEIHFTASLGSDQIQLSFTPEGRSEDTLLKELKILDADTSHEETLRLLDLQMNNFRNNF</sequence>
<accession>A0AAE3QP54</accession>